<dbReference type="PANTHER" id="PTHR21292:SF12">
    <property type="entry name" value="EXOCYST COMPLEX COMPONENT 3-LIKE PROTEIN"/>
    <property type="match status" value="1"/>
</dbReference>
<evidence type="ECO:0000313" key="3">
    <source>
        <dbReference type="EMBL" id="MBN3315188.1"/>
    </source>
</evidence>
<reference evidence="3" key="1">
    <citation type="journal article" date="2021" name="Cell">
        <title>Tracing the genetic footprints of vertebrate landing in non-teleost ray-finned fishes.</title>
        <authorList>
            <person name="Bi X."/>
            <person name="Wang K."/>
            <person name="Yang L."/>
            <person name="Pan H."/>
            <person name="Jiang H."/>
            <person name="Wei Q."/>
            <person name="Fang M."/>
            <person name="Yu H."/>
            <person name="Zhu C."/>
            <person name="Cai Y."/>
            <person name="He Y."/>
            <person name="Gan X."/>
            <person name="Zeng H."/>
            <person name="Yu D."/>
            <person name="Zhu Y."/>
            <person name="Jiang H."/>
            <person name="Qiu Q."/>
            <person name="Yang H."/>
            <person name="Zhang Y.E."/>
            <person name="Wang W."/>
            <person name="Zhu M."/>
            <person name="He S."/>
            <person name="Zhang G."/>
        </authorList>
    </citation>
    <scope>NUCLEOTIDE SEQUENCE</scope>
    <source>
        <strain evidence="3">Allg_001</strain>
    </source>
</reference>
<comment type="caution">
    <text evidence="3">The sequence shown here is derived from an EMBL/GenBank/DDBJ whole genome shotgun (WGS) entry which is preliminary data.</text>
</comment>
<dbReference type="FunFam" id="1.10.357.70:FF:000001">
    <property type="entry name" value="Exocyst complex component 3"/>
    <property type="match status" value="1"/>
</dbReference>
<feature type="non-terminal residue" evidence="3">
    <location>
        <position position="404"/>
    </location>
</feature>
<proteinExistence type="inferred from homology"/>
<dbReference type="InterPro" id="IPR042532">
    <property type="entry name" value="EXOC3/Sec6_C"/>
</dbReference>
<dbReference type="Gene3D" id="1.10.357.50">
    <property type="match status" value="1"/>
</dbReference>
<dbReference type="InterPro" id="IPR010326">
    <property type="entry name" value="EXOC3/Sec6"/>
</dbReference>
<gene>
    <name evidence="3" type="primary">Exoc3l1</name>
    <name evidence="3" type="ORF">GTO95_0015609</name>
</gene>
<sequence>MMGHPDLCSEVEAEELKPLISQEALEKLQMKYVNTVRSSVSEWMHKALEVELTDWQRDQEPETDHEGFYHTSMATIITQMLEENVRVALMISEALRDQTILMGLYEMESFLNRFQERLVAFGKEHQKDRTTPKYYIHYLLAAINNCIILKSATESLQQQRSSASPCLSSRTPPSPHVALEKAIKRACHLVIDELLWEVQPQFLHVLCRSWLGDSELMDSLCGAVEQHCNLYSRAREPCQKQLVTESQWALVVEYVRALMQKRMVCRSAEERGQLAERMVQDAQQLQELFLIMAGNEESGSGQRQLGGELLKVLPALAEIVRLKDPSMLTLEVSGLVAKYPDISEEHVSVLLDVRGDVPREVRGTVLEMLETSAPPLPPGYRPIFTNILVPPPSMPFCLPTVKCA</sequence>
<dbReference type="GO" id="GO:0000145">
    <property type="term" value="C:exocyst"/>
    <property type="evidence" value="ECO:0007669"/>
    <property type="project" value="InterPro"/>
</dbReference>
<keyword evidence="2" id="KW-0268">Exocytosis</keyword>
<evidence type="ECO:0000313" key="4">
    <source>
        <dbReference type="Proteomes" id="UP000736164"/>
    </source>
</evidence>
<keyword evidence="4" id="KW-1185">Reference proteome</keyword>
<name>A0A8J7T918_ATRSP</name>
<comment type="similarity">
    <text evidence="1">Belongs to the SEC6 family.</text>
</comment>
<accession>A0A8J7T918</accession>
<dbReference type="PANTHER" id="PTHR21292">
    <property type="entry name" value="EXOCYST COMPLEX COMPONENT SEC6-RELATED"/>
    <property type="match status" value="1"/>
</dbReference>
<dbReference type="AlphaFoldDB" id="A0A8J7T918"/>
<organism evidence="3 4">
    <name type="scientific">Atractosteus spatula</name>
    <name type="common">Alligator gar</name>
    <name type="synonym">Lepisosteus spatula</name>
    <dbReference type="NCBI Taxonomy" id="7917"/>
    <lineage>
        <taxon>Eukaryota</taxon>
        <taxon>Metazoa</taxon>
        <taxon>Chordata</taxon>
        <taxon>Craniata</taxon>
        <taxon>Vertebrata</taxon>
        <taxon>Euteleostomi</taxon>
        <taxon>Actinopterygii</taxon>
        <taxon>Neopterygii</taxon>
        <taxon>Holostei</taxon>
        <taxon>Semionotiformes</taxon>
        <taxon>Lepisosteidae</taxon>
        <taxon>Atractosteus</taxon>
    </lineage>
</organism>
<feature type="non-terminal residue" evidence="3">
    <location>
        <position position="1"/>
    </location>
</feature>
<dbReference type="EMBL" id="JAAWVO010019780">
    <property type="protein sequence ID" value="MBN3315188.1"/>
    <property type="molecule type" value="Genomic_DNA"/>
</dbReference>
<protein>
    <submittedName>
        <fullName evidence="3">EX3L1 protein</fullName>
    </submittedName>
</protein>
<dbReference type="GO" id="GO:0000149">
    <property type="term" value="F:SNARE binding"/>
    <property type="evidence" value="ECO:0007669"/>
    <property type="project" value="TreeGrafter"/>
</dbReference>
<dbReference type="GO" id="GO:0051601">
    <property type="term" value="P:exocyst localization"/>
    <property type="evidence" value="ECO:0007669"/>
    <property type="project" value="TreeGrafter"/>
</dbReference>
<dbReference type="Gene3D" id="1.10.357.70">
    <property type="entry name" value="Exocyst complex component Sec6, C-terminal domain"/>
    <property type="match status" value="1"/>
</dbReference>
<evidence type="ECO:0000256" key="2">
    <source>
        <dbReference type="ARBA" id="ARBA00022483"/>
    </source>
</evidence>
<dbReference type="Proteomes" id="UP000736164">
    <property type="component" value="Unassembled WGS sequence"/>
</dbReference>
<evidence type="ECO:0000256" key="1">
    <source>
        <dbReference type="ARBA" id="ARBA00009447"/>
    </source>
</evidence>
<dbReference type="Pfam" id="PF06046">
    <property type="entry name" value="Sec6"/>
    <property type="match status" value="1"/>
</dbReference>
<dbReference type="GO" id="GO:0006887">
    <property type="term" value="P:exocytosis"/>
    <property type="evidence" value="ECO:0007669"/>
    <property type="project" value="UniProtKB-KW"/>
</dbReference>